<proteinExistence type="predicted"/>
<gene>
    <name evidence="4" type="ORF">ESA94_10395</name>
</gene>
<feature type="domain" description="Calcineurin-like phosphoesterase" evidence="2">
    <location>
        <begin position="162"/>
        <end position="352"/>
    </location>
</feature>
<dbReference type="AlphaFoldDB" id="A0A4Q1CJL7"/>
<dbReference type="Gene3D" id="3.60.21.10">
    <property type="match status" value="1"/>
</dbReference>
<protein>
    <submittedName>
        <fullName evidence="4">Metallophosphoesterase family protein</fullName>
    </submittedName>
</protein>
<dbReference type="SUPFAM" id="SSF56300">
    <property type="entry name" value="Metallo-dependent phosphatases"/>
    <property type="match status" value="1"/>
</dbReference>
<dbReference type="RefSeq" id="WP_129130822.1">
    <property type="nucleotide sequence ID" value="NZ_SDHW01000002.1"/>
</dbReference>
<dbReference type="InterPro" id="IPR004843">
    <property type="entry name" value="Calcineurin-like_PHP"/>
</dbReference>
<organism evidence="4 5">
    <name type="scientific">Lacibacter luteus</name>
    <dbReference type="NCBI Taxonomy" id="2508719"/>
    <lineage>
        <taxon>Bacteria</taxon>
        <taxon>Pseudomonadati</taxon>
        <taxon>Bacteroidota</taxon>
        <taxon>Chitinophagia</taxon>
        <taxon>Chitinophagales</taxon>
        <taxon>Chitinophagaceae</taxon>
        <taxon>Lacibacter</taxon>
    </lineage>
</organism>
<dbReference type="Pfam" id="PF00149">
    <property type="entry name" value="Metallophos"/>
    <property type="match status" value="1"/>
</dbReference>
<keyword evidence="5" id="KW-1185">Reference proteome</keyword>
<dbReference type="PANTHER" id="PTHR22953:SF153">
    <property type="entry name" value="PURPLE ACID PHOSPHATASE"/>
    <property type="match status" value="1"/>
</dbReference>
<evidence type="ECO:0000259" key="3">
    <source>
        <dbReference type="Pfam" id="PF16656"/>
    </source>
</evidence>
<name>A0A4Q1CJL7_9BACT</name>
<dbReference type="EMBL" id="SDHW01000002">
    <property type="protein sequence ID" value="RXK60861.1"/>
    <property type="molecule type" value="Genomic_DNA"/>
</dbReference>
<dbReference type="OrthoDB" id="596345at2"/>
<dbReference type="InterPro" id="IPR039331">
    <property type="entry name" value="PAPs-like"/>
</dbReference>
<dbReference type="InterPro" id="IPR015914">
    <property type="entry name" value="PAPs_N"/>
</dbReference>
<dbReference type="InterPro" id="IPR029052">
    <property type="entry name" value="Metallo-depent_PP-like"/>
</dbReference>
<comment type="caution">
    <text evidence="4">The sequence shown here is derived from an EMBL/GenBank/DDBJ whole genome shotgun (WGS) entry which is preliminary data.</text>
</comment>
<evidence type="ECO:0000256" key="1">
    <source>
        <dbReference type="ARBA" id="ARBA00022729"/>
    </source>
</evidence>
<dbReference type="GO" id="GO:0003993">
    <property type="term" value="F:acid phosphatase activity"/>
    <property type="evidence" value="ECO:0007669"/>
    <property type="project" value="InterPro"/>
</dbReference>
<dbReference type="Proteomes" id="UP000290204">
    <property type="component" value="Unassembled WGS sequence"/>
</dbReference>
<evidence type="ECO:0000313" key="4">
    <source>
        <dbReference type="EMBL" id="RXK60861.1"/>
    </source>
</evidence>
<dbReference type="PROSITE" id="PS51318">
    <property type="entry name" value="TAT"/>
    <property type="match status" value="1"/>
</dbReference>
<feature type="domain" description="Purple acid phosphatase N-terminal" evidence="3">
    <location>
        <begin position="57"/>
        <end position="151"/>
    </location>
</feature>
<dbReference type="GO" id="GO:0046872">
    <property type="term" value="F:metal ion binding"/>
    <property type="evidence" value="ECO:0007669"/>
    <property type="project" value="InterPro"/>
</dbReference>
<reference evidence="4 5" key="1">
    <citation type="submission" date="2019-01" db="EMBL/GenBank/DDBJ databases">
        <title>Lacibacter sp. strain TTM-7.</title>
        <authorList>
            <person name="Chen W.-M."/>
        </authorList>
    </citation>
    <scope>NUCLEOTIDE SEQUENCE [LARGE SCALE GENOMIC DNA]</scope>
    <source>
        <strain evidence="4 5">TTM-7</strain>
    </source>
</reference>
<accession>A0A4Q1CJL7</accession>
<dbReference type="Pfam" id="PF16656">
    <property type="entry name" value="Pur_ac_phosph_N"/>
    <property type="match status" value="1"/>
</dbReference>
<keyword evidence="1" id="KW-0732">Signal</keyword>
<evidence type="ECO:0000259" key="2">
    <source>
        <dbReference type="Pfam" id="PF00149"/>
    </source>
</evidence>
<dbReference type="SUPFAM" id="SSF49363">
    <property type="entry name" value="Purple acid phosphatase, N-terminal domain"/>
    <property type="match status" value="1"/>
</dbReference>
<dbReference type="InterPro" id="IPR008963">
    <property type="entry name" value="Purple_acid_Pase-like_N"/>
</dbReference>
<evidence type="ECO:0000313" key="5">
    <source>
        <dbReference type="Proteomes" id="UP000290204"/>
    </source>
</evidence>
<dbReference type="InterPro" id="IPR006311">
    <property type="entry name" value="TAT_signal"/>
</dbReference>
<dbReference type="Gene3D" id="2.60.40.380">
    <property type="entry name" value="Purple acid phosphatase-like, N-terminal"/>
    <property type="match status" value="1"/>
</dbReference>
<dbReference type="PANTHER" id="PTHR22953">
    <property type="entry name" value="ACID PHOSPHATASE RELATED"/>
    <property type="match status" value="1"/>
</dbReference>
<sequence length="411" mass="46469">MSEQSTTVSRRSFLDSFTKAAALSTIGISAVPVVANAGISANETGDDEHRFLCKPYLHSTEHSSMYVRWITNKNAYCWIEFNEPGKAPQKAHAVNDGLVNANNRVHEIKLSGLKPATTYEYKIAAKEIKDFQPYKLTYGELLYSDVFSFTTYNPSAKETQWLVLNDIHDRPASFNELIQLNGNDPYQYVFLNGDMFDYQTNEQQIIDHLLTPCSNCFATQKPMLFVRGNHETRGRYARQLKDYFAAPQGAYFSYQSGPVFTIALDTGEDKEDTHPVYAGIVDFDQFRIQQAAWLEQQLQSKAYKKAKYKVVMMHIPPFYSGEAHGVMHCRELFTPLFDKYKIDLLICGHTHTHGIHAPVAGKHSYPIIIGGGPTAGKRTLIKVHANQQELQVRMLKDDGSEAGTYTISPKR</sequence>